<accession>A0A098M4A1</accession>
<dbReference type="PROSITE" id="PS51257">
    <property type="entry name" value="PROKAR_LIPOPROTEIN"/>
    <property type="match status" value="1"/>
</dbReference>
<reference evidence="1 2" key="2">
    <citation type="submission" date="2014-10" db="EMBL/GenBank/DDBJ databases">
        <title>Comparative genomics of the Paenibacillus odorifer group.</title>
        <authorList>
            <person name="Tsai Y.-C."/>
            <person name="Martin N."/>
            <person name="Korlach J."/>
            <person name="Wiedmann M."/>
        </authorList>
    </citation>
    <scope>NUCLEOTIDE SEQUENCE [LARGE SCALE GENOMIC DNA]</scope>
    <source>
        <strain evidence="1 2">DSM 18334</strain>
    </source>
</reference>
<dbReference type="Proteomes" id="UP000029734">
    <property type="component" value="Unassembled WGS sequence"/>
</dbReference>
<dbReference type="AlphaFoldDB" id="A0A098M4A1"/>
<proteinExistence type="predicted"/>
<dbReference type="EMBL" id="JQCR01000003">
    <property type="protein sequence ID" value="KGE17379.1"/>
    <property type="molecule type" value="Genomic_DNA"/>
</dbReference>
<reference evidence="1 2" key="1">
    <citation type="submission" date="2014-08" db="EMBL/GenBank/DDBJ databases">
        <authorList>
            <person name="den Bakker H.C."/>
        </authorList>
    </citation>
    <scope>NUCLEOTIDE SEQUENCE [LARGE SCALE GENOMIC DNA]</scope>
    <source>
        <strain evidence="1 2">DSM 18334</strain>
    </source>
</reference>
<dbReference type="RefSeq" id="WP_036656184.1">
    <property type="nucleotide sequence ID" value="NZ_JQCR01000003.1"/>
</dbReference>
<dbReference type="eggNOG" id="ENOG50305WC">
    <property type="taxonomic scope" value="Bacteria"/>
</dbReference>
<dbReference type="STRING" id="268407.PWYN_22485"/>
<name>A0A098M4A1_9BACL</name>
<protein>
    <submittedName>
        <fullName evidence="1">Uncharacterized protein</fullName>
    </submittedName>
</protein>
<keyword evidence="2" id="KW-1185">Reference proteome</keyword>
<comment type="caution">
    <text evidence="1">The sequence shown here is derived from an EMBL/GenBank/DDBJ whole genome shotgun (WGS) entry which is preliminary data.</text>
</comment>
<sequence>MKHRIAGLLAAAITLGLMLTGCSNEQIEKEAGRYNMQTVQDGVLRAQSQGKGLNGRFLKQMRLAFAREQVNLTHERYSEDARGNISYQYLINSQPTQLITIHVFSSELELLNRVPHWYGTNQVAETSTTLTEIYNKNNASLVYTSMGENKGKYSEKIKILFTRILDRLDFPQGSENRGPQFK</sequence>
<evidence type="ECO:0000313" key="1">
    <source>
        <dbReference type="EMBL" id="KGE17379.1"/>
    </source>
</evidence>
<gene>
    <name evidence="1" type="ORF">PWYN_22485</name>
</gene>
<evidence type="ECO:0000313" key="2">
    <source>
        <dbReference type="Proteomes" id="UP000029734"/>
    </source>
</evidence>
<organism evidence="1 2">
    <name type="scientific">Paenibacillus wynnii</name>
    <dbReference type="NCBI Taxonomy" id="268407"/>
    <lineage>
        <taxon>Bacteria</taxon>
        <taxon>Bacillati</taxon>
        <taxon>Bacillota</taxon>
        <taxon>Bacilli</taxon>
        <taxon>Bacillales</taxon>
        <taxon>Paenibacillaceae</taxon>
        <taxon>Paenibacillus</taxon>
    </lineage>
</organism>
<dbReference type="OrthoDB" id="2654046at2"/>